<dbReference type="EMBL" id="NMUH01000456">
    <property type="protein sequence ID" value="MQL79466.1"/>
    <property type="molecule type" value="Genomic_DNA"/>
</dbReference>
<dbReference type="GO" id="GO:0051082">
    <property type="term" value="F:unfolded protein binding"/>
    <property type="evidence" value="ECO:0007669"/>
    <property type="project" value="TreeGrafter"/>
</dbReference>
<evidence type="ECO:0000313" key="2">
    <source>
        <dbReference type="EMBL" id="MQL79466.1"/>
    </source>
</evidence>
<gene>
    <name evidence="2" type="ORF">Taro_011905</name>
</gene>
<feature type="compositionally biased region" description="Polar residues" evidence="1">
    <location>
        <begin position="50"/>
        <end position="65"/>
    </location>
</feature>
<feature type="region of interest" description="Disordered" evidence="1">
    <location>
        <begin position="453"/>
        <end position="472"/>
    </location>
</feature>
<evidence type="ECO:0000256" key="1">
    <source>
        <dbReference type="SAM" id="MobiDB-lite"/>
    </source>
</evidence>
<dbReference type="PANTHER" id="PTHR46775:SF1">
    <property type="entry name" value="FLOCCULATION PROTEIN (DUF1296)"/>
    <property type="match status" value="1"/>
</dbReference>
<feature type="region of interest" description="Disordered" evidence="1">
    <location>
        <begin position="163"/>
        <end position="193"/>
    </location>
</feature>
<comment type="caution">
    <text evidence="2">The sequence shown here is derived from an EMBL/GenBank/DDBJ whole genome shotgun (WGS) entry which is preliminary data.</text>
</comment>
<accession>A0A843UBE0</accession>
<protein>
    <submittedName>
        <fullName evidence="2">Uncharacterized protein</fullName>
    </submittedName>
</protein>
<dbReference type="AlphaFoldDB" id="A0A843UBE0"/>
<dbReference type="InterPro" id="IPR044277">
    <property type="entry name" value="GIP1"/>
</dbReference>
<keyword evidence="3" id="KW-1185">Reference proteome</keyword>
<dbReference type="PANTHER" id="PTHR46775">
    <property type="entry name" value="FLOCCULATION PROTEIN (DUF1296)"/>
    <property type="match status" value="1"/>
</dbReference>
<dbReference type="Proteomes" id="UP000652761">
    <property type="component" value="Unassembled WGS sequence"/>
</dbReference>
<feature type="region of interest" description="Disordered" evidence="1">
    <location>
        <begin position="29"/>
        <end position="65"/>
    </location>
</feature>
<dbReference type="OrthoDB" id="753279at2759"/>
<feature type="compositionally biased region" description="Polar residues" evidence="1">
    <location>
        <begin position="163"/>
        <end position="191"/>
    </location>
</feature>
<organism evidence="2 3">
    <name type="scientific">Colocasia esculenta</name>
    <name type="common">Wild taro</name>
    <name type="synonym">Arum esculentum</name>
    <dbReference type="NCBI Taxonomy" id="4460"/>
    <lineage>
        <taxon>Eukaryota</taxon>
        <taxon>Viridiplantae</taxon>
        <taxon>Streptophyta</taxon>
        <taxon>Embryophyta</taxon>
        <taxon>Tracheophyta</taxon>
        <taxon>Spermatophyta</taxon>
        <taxon>Magnoliopsida</taxon>
        <taxon>Liliopsida</taxon>
        <taxon>Araceae</taxon>
        <taxon>Aroideae</taxon>
        <taxon>Colocasieae</taxon>
        <taxon>Colocasia</taxon>
    </lineage>
</organism>
<name>A0A843UBE0_COLES</name>
<feature type="region of interest" description="Disordered" evidence="1">
    <location>
        <begin position="427"/>
        <end position="446"/>
    </location>
</feature>
<evidence type="ECO:0000313" key="3">
    <source>
        <dbReference type="Proteomes" id="UP000652761"/>
    </source>
</evidence>
<sequence>MDNPIVRSTDIIPIRSKDTQKYSLRIARTLSSSIKRQPPGPSKEWKPKLNQVSSHASGTVGTSDVVPNTVEVSSQFSAGVPEEATSKLQKKMEELQFSDDQHVIIPNHLQVPESERTGLSFGSFDANFTLGTTFINGPNENSSMATVSSQIPEENIDEHLSTQNASTTQEQDFSDNPDSPPQMQMPQNLSSGEADISSISAVPEYDQNKQEVAVAQEGPQFSVVHTAPAYSTFELVPPMLGNQFAPFESSELQACDATSIPSFVVQQPFDPSTGYYTQIYPPGGDSNGRFSPFLAPDTAAKYNGNLAILPPQTVQTAQESANSTLLSSTGPTPAVTQAVGVMQTSISVTQQPVPVFRQPAGVHISHYPPNYIPYQYFSPFYVPTPSIQHFLSNPAFLQQPLTGSVYPPPAAPATTPVKNSLLQYKTGTNSSNSNHSGMPTGYGPYGSTQTGYSLSPAVTSGNSTGNEDITGPQYKENDVYITGQQSEGSAVWVPSPGRDIPSMQTSSLYSLPSQGQHMAFTPLQAGHGAFNSIYHPSQSVAAAPVHTLLQPSQTMAGAVEMVGRPSGVYQQPQRAQINWA</sequence>
<proteinExistence type="predicted"/>
<reference evidence="2" key="1">
    <citation type="submission" date="2017-07" db="EMBL/GenBank/DDBJ databases">
        <title>Taro Niue Genome Assembly and Annotation.</title>
        <authorList>
            <person name="Atibalentja N."/>
            <person name="Keating K."/>
            <person name="Fields C.J."/>
        </authorList>
    </citation>
    <scope>NUCLEOTIDE SEQUENCE</scope>
    <source>
        <strain evidence="2">Niue_2</strain>
        <tissue evidence="2">Leaf</tissue>
    </source>
</reference>
<feature type="compositionally biased region" description="Polar residues" evidence="1">
    <location>
        <begin position="453"/>
        <end position="467"/>
    </location>
</feature>
<feature type="non-terminal residue" evidence="2">
    <location>
        <position position="1"/>
    </location>
</feature>